<organism evidence="1 2">
    <name type="scientific">Taxus chinensis</name>
    <name type="common">Chinese yew</name>
    <name type="synonym">Taxus wallichiana var. chinensis</name>
    <dbReference type="NCBI Taxonomy" id="29808"/>
    <lineage>
        <taxon>Eukaryota</taxon>
        <taxon>Viridiplantae</taxon>
        <taxon>Streptophyta</taxon>
        <taxon>Embryophyta</taxon>
        <taxon>Tracheophyta</taxon>
        <taxon>Spermatophyta</taxon>
        <taxon>Pinopsida</taxon>
        <taxon>Pinidae</taxon>
        <taxon>Conifers II</taxon>
        <taxon>Cupressales</taxon>
        <taxon>Taxaceae</taxon>
        <taxon>Taxus</taxon>
    </lineage>
</organism>
<evidence type="ECO:0000313" key="2">
    <source>
        <dbReference type="Proteomes" id="UP000824469"/>
    </source>
</evidence>
<accession>A0AA38F741</accession>
<keyword evidence="2" id="KW-1185">Reference proteome</keyword>
<feature type="non-terminal residue" evidence="1">
    <location>
        <position position="136"/>
    </location>
</feature>
<protein>
    <submittedName>
        <fullName evidence="1">Uncharacterized protein</fullName>
    </submittedName>
</protein>
<dbReference type="EMBL" id="JAHRHJ020000011">
    <property type="protein sequence ID" value="KAH9294924.1"/>
    <property type="molecule type" value="Genomic_DNA"/>
</dbReference>
<feature type="non-terminal residue" evidence="1">
    <location>
        <position position="1"/>
    </location>
</feature>
<reference evidence="1 2" key="1">
    <citation type="journal article" date="2021" name="Nat. Plants">
        <title>The Taxus genome provides insights into paclitaxel biosynthesis.</title>
        <authorList>
            <person name="Xiong X."/>
            <person name="Gou J."/>
            <person name="Liao Q."/>
            <person name="Li Y."/>
            <person name="Zhou Q."/>
            <person name="Bi G."/>
            <person name="Li C."/>
            <person name="Du R."/>
            <person name="Wang X."/>
            <person name="Sun T."/>
            <person name="Guo L."/>
            <person name="Liang H."/>
            <person name="Lu P."/>
            <person name="Wu Y."/>
            <person name="Zhang Z."/>
            <person name="Ro D.K."/>
            <person name="Shang Y."/>
            <person name="Huang S."/>
            <person name="Yan J."/>
        </authorList>
    </citation>
    <scope>NUCLEOTIDE SEQUENCE [LARGE SCALE GENOMIC DNA]</scope>
    <source>
        <strain evidence="1">Ta-2019</strain>
    </source>
</reference>
<dbReference type="AlphaFoldDB" id="A0AA38F741"/>
<evidence type="ECO:0000313" key="1">
    <source>
        <dbReference type="EMBL" id="KAH9294924.1"/>
    </source>
</evidence>
<name>A0AA38F741_TAXCH</name>
<proteinExistence type="predicted"/>
<dbReference type="Proteomes" id="UP000824469">
    <property type="component" value="Unassembled WGS sequence"/>
</dbReference>
<comment type="caution">
    <text evidence="1">The sequence shown here is derived from an EMBL/GenBank/DDBJ whole genome shotgun (WGS) entry which is preliminary data.</text>
</comment>
<gene>
    <name evidence="1" type="ORF">KI387_038512</name>
</gene>
<sequence>TKQLEIFDLPSLCSWAVKKRRTAPQSAQFIQSFYYLPSTIFGKYPQLLTYPETCFIPCQIGNQNSNKESTIIYPDEIESPNTPPQTIAKKRKLDCLVGLPIYIIPKGDSSNKEIFPQLSWVGSNDASALQNQGSDM</sequence>